<dbReference type="Proteomes" id="UP000595046">
    <property type="component" value="Chromosome"/>
</dbReference>
<dbReference type="RefSeq" id="WP_246531153.1">
    <property type="nucleotide sequence ID" value="NZ_CP048882.1"/>
</dbReference>
<dbReference type="InterPro" id="IPR036628">
    <property type="entry name" value="Clp_N_dom_sf"/>
</dbReference>
<dbReference type="EMBL" id="CP048882">
    <property type="protein sequence ID" value="QPP10068.1"/>
    <property type="molecule type" value="Genomic_DNA"/>
</dbReference>
<organism evidence="1 2">
    <name type="scientific">Streptomyces bathyalis</name>
    <dbReference type="NCBI Taxonomy" id="2710756"/>
    <lineage>
        <taxon>Bacteria</taxon>
        <taxon>Bacillati</taxon>
        <taxon>Actinomycetota</taxon>
        <taxon>Actinomycetes</taxon>
        <taxon>Kitasatosporales</taxon>
        <taxon>Streptomycetaceae</taxon>
        <taxon>Streptomyces</taxon>
    </lineage>
</organism>
<dbReference type="Gene3D" id="1.10.1780.10">
    <property type="entry name" value="Clp, N-terminal domain"/>
    <property type="match status" value="1"/>
</dbReference>
<accession>A0A7T1TBT5</accession>
<name>A0A7T1TBT5_9ACTN</name>
<evidence type="ECO:0000313" key="1">
    <source>
        <dbReference type="EMBL" id="QPP10068.1"/>
    </source>
</evidence>
<protein>
    <submittedName>
        <fullName evidence="1">Peptidase</fullName>
    </submittedName>
</protein>
<proteinExistence type="predicted"/>
<sequence>MPAGRTAGAVIEDRLSEQLAAVVATARRRASRGGDRGVDTAHLLHSLLESDPVVRAFLGGGGPLTAKLLGYLAQRSIGYGLRWRHSVEKAGVPCAGVDEGLLPGWSPAAVMAMEVALGCVRARGADRADGVDLFAGLVADAECRAAEVLRTAGVDVRGIATGLGVRRPGEPDSRRVS</sequence>
<reference evidence="2" key="1">
    <citation type="submission" date="2020-02" db="EMBL/GenBank/DDBJ databases">
        <title>Streptomyces sp. ASO4wet.</title>
        <authorList>
            <person name="Risdian C."/>
            <person name="Landwehr W."/>
            <person name="Schupp P."/>
            <person name="Wink J."/>
        </authorList>
    </citation>
    <scope>NUCLEOTIDE SEQUENCE [LARGE SCALE GENOMIC DNA]</scope>
    <source>
        <strain evidence="2">ASO4wet</strain>
    </source>
</reference>
<gene>
    <name evidence="1" type="ORF">G4Z16_30730</name>
</gene>
<dbReference type="KEGG" id="sbat:G4Z16_30730"/>
<dbReference type="AlphaFoldDB" id="A0A7T1TBT5"/>
<evidence type="ECO:0000313" key="2">
    <source>
        <dbReference type="Proteomes" id="UP000595046"/>
    </source>
</evidence>
<keyword evidence="2" id="KW-1185">Reference proteome</keyword>